<comment type="caution">
    <text evidence="2">The sequence shown here is derived from an EMBL/GenBank/DDBJ whole genome shotgun (WGS) entry which is preliminary data.</text>
</comment>
<dbReference type="Pfam" id="PF11716">
    <property type="entry name" value="MDMPI_N"/>
    <property type="match status" value="1"/>
</dbReference>
<protein>
    <submittedName>
        <fullName evidence="2">TIGR03086 family metal-binding protein</fullName>
    </submittedName>
</protein>
<dbReference type="NCBIfam" id="TIGR03083">
    <property type="entry name" value="maleylpyruvate isomerase family mycothiol-dependent enzyme"/>
    <property type="match status" value="1"/>
</dbReference>
<keyword evidence="3" id="KW-1185">Reference proteome</keyword>
<evidence type="ECO:0000259" key="1">
    <source>
        <dbReference type="Pfam" id="PF11716"/>
    </source>
</evidence>
<dbReference type="InterPro" id="IPR017520">
    <property type="entry name" value="CHP03086"/>
</dbReference>
<proteinExistence type="predicted"/>
<name>A0ABP9CL04_9PSEU</name>
<reference evidence="3" key="1">
    <citation type="journal article" date="2019" name="Int. J. Syst. Evol. Microbiol.">
        <title>The Global Catalogue of Microorganisms (GCM) 10K type strain sequencing project: providing services to taxonomists for standard genome sequencing and annotation.</title>
        <authorList>
            <consortium name="The Broad Institute Genomics Platform"/>
            <consortium name="The Broad Institute Genome Sequencing Center for Infectious Disease"/>
            <person name="Wu L."/>
            <person name="Ma J."/>
        </authorList>
    </citation>
    <scope>NUCLEOTIDE SEQUENCE [LARGE SCALE GENOMIC DNA]</scope>
    <source>
        <strain evidence="3">JCM 17979</strain>
    </source>
</reference>
<dbReference type="NCBIfam" id="TIGR03086">
    <property type="entry name" value="TIGR03086 family metal-binding protein"/>
    <property type="match status" value="1"/>
</dbReference>
<accession>A0ABP9CL04</accession>
<gene>
    <name evidence="2" type="ORF">GCM10023200_58570</name>
</gene>
<dbReference type="InterPro" id="IPR024344">
    <property type="entry name" value="MDMPI_metal-binding"/>
</dbReference>
<dbReference type="Proteomes" id="UP001500928">
    <property type="component" value="Unassembled WGS sequence"/>
</dbReference>
<dbReference type="Gene3D" id="1.20.120.450">
    <property type="entry name" value="dinb family like domain"/>
    <property type="match status" value="1"/>
</dbReference>
<evidence type="ECO:0000313" key="3">
    <source>
        <dbReference type="Proteomes" id="UP001500928"/>
    </source>
</evidence>
<dbReference type="EMBL" id="BAABHO010000084">
    <property type="protein sequence ID" value="GAA4813064.1"/>
    <property type="molecule type" value="Genomic_DNA"/>
</dbReference>
<feature type="domain" description="Mycothiol-dependent maleylpyruvate isomerase metal-binding" evidence="1">
    <location>
        <begin position="6"/>
        <end position="123"/>
    </location>
</feature>
<organism evidence="2 3">
    <name type="scientific">Actinomycetospora chlora</name>
    <dbReference type="NCBI Taxonomy" id="663608"/>
    <lineage>
        <taxon>Bacteria</taxon>
        <taxon>Bacillati</taxon>
        <taxon>Actinomycetota</taxon>
        <taxon>Actinomycetes</taxon>
        <taxon>Pseudonocardiales</taxon>
        <taxon>Pseudonocardiaceae</taxon>
        <taxon>Actinomycetospora</taxon>
    </lineage>
</organism>
<dbReference type="InterPro" id="IPR034660">
    <property type="entry name" value="DinB/YfiT-like"/>
</dbReference>
<dbReference type="RefSeq" id="WP_345424802.1">
    <property type="nucleotide sequence ID" value="NZ_BAABHO010000084.1"/>
</dbReference>
<dbReference type="InterPro" id="IPR017517">
    <property type="entry name" value="Maleyloyr_isom"/>
</dbReference>
<evidence type="ECO:0000313" key="2">
    <source>
        <dbReference type="EMBL" id="GAA4813064.1"/>
    </source>
</evidence>
<sequence>MLDLGPAAREVSRVAAQVGDGDLDRPTPCGSWTVRDLLGHLLALTQHFANVARHTESDRGGAPQDVTDGWRALLDERLADLATAWTAPEAWEGEGSAGGLTMPRTQLGVVALEELVLHGWDLAGAIGVQYAVRDEDVAAVAQFVDGVAQAPPEARTGLYGPIVDTPADTELHRVLALAGRDPHRPLATTSG</sequence>
<dbReference type="SUPFAM" id="SSF109854">
    <property type="entry name" value="DinB/YfiT-like putative metalloenzymes"/>
    <property type="match status" value="1"/>
</dbReference>